<sequence length="369" mass="44045">MDPNDIKIGYKLFVQKPNTIVQQKAEILGIRHREDVLEFYVHYIDLNRRLDEWIPHTFLCLNDVTKIEIPKKKKKIEDAQKKSIDLNSIDDEKENVKVKDEEYKIKNIKQIQFGKYLVEPWYFSPYPKWITDTDIVYICEKCLYYFKHKDVYTQHCTECETEHPPGREIYRHNGISFFEMDGYTEPRFCRNLALLSKLFLDHKSLYYDIDVFLFYVLCRIDDNGYTIVGYFSKEKISEMGYNLACILTLPFEQRKGYGRILMDFSYMLSKKDNLISGPEKPLSDLGLLSYRAYWLDVIVDFLVENNNSSVDEISKATHITVEDIISTLMYYNVLKLYKGKFIYALSDKLKEKAQKFKTRRLDEKYLKYY</sequence>
<dbReference type="FunFam" id="1.10.10.10:FF:000022">
    <property type="entry name" value="Histone acetyltransferase"/>
    <property type="match status" value="1"/>
</dbReference>
<dbReference type="PROSITE" id="PS51726">
    <property type="entry name" value="MYST_HAT"/>
    <property type="match status" value="1"/>
</dbReference>
<dbReference type="InterPro" id="IPR000953">
    <property type="entry name" value="Chromo/chromo_shadow_dom"/>
</dbReference>
<evidence type="ECO:0000256" key="5">
    <source>
        <dbReference type="ARBA" id="ARBA00022723"/>
    </source>
</evidence>
<evidence type="ECO:0000256" key="14">
    <source>
        <dbReference type="ARBA" id="ARBA00023315"/>
    </source>
</evidence>
<evidence type="ECO:0000259" key="17">
    <source>
        <dbReference type="PROSITE" id="PS51726"/>
    </source>
</evidence>
<dbReference type="Proteomes" id="UP000034350">
    <property type="component" value="Unassembled WGS sequence"/>
</dbReference>
<dbReference type="InterPro" id="IPR050603">
    <property type="entry name" value="MYST_HAT"/>
</dbReference>
<dbReference type="InterPro" id="IPR002717">
    <property type="entry name" value="HAT_MYST-type"/>
</dbReference>
<evidence type="ECO:0000313" key="19">
    <source>
        <dbReference type="Proteomes" id="UP000034350"/>
    </source>
</evidence>
<evidence type="ECO:0000256" key="16">
    <source>
        <dbReference type="PIRSR" id="PIRSR602717-51"/>
    </source>
</evidence>
<keyword evidence="19" id="KW-1185">Reference proteome</keyword>
<dbReference type="Gene3D" id="3.40.630.30">
    <property type="match status" value="1"/>
</dbReference>
<accession>A0A0F9WH11</accession>
<evidence type="ECO:0000256" key="6">
    <source>
        <dbReference type="ARBA" id="ARBA00022763"/>
    </source>
</evidence>
<dbReference type="GO" id="GO:0008270">
    <property type="term" value="F:zinc ion binding"/>
    <property type="evidence" value="ECO:0007669"/>
    <property type="project" value="UniProtKB-KW"/>
</dbReference>
<keyword evidence="7" id="KW-0863">Zinc-finger</keyword>
<evidence type="ECO:0000256" key="1">
    <source>
        <dbReference type="ARBA" id="ARBA00004123"/>
    </source>
</evidence>
<evidence type="ECO:0000256" key="9">
    <source>
        <dbReference type="ARBA" id="ARBA00022990"/>
    </source>
</evidence>
<organism evidence="18 19">
    <name type="scientific">Vairimorpha ceranae</name>
    <dbReference type="NCBI Taxonomy" id="40302"/>
    <lineage>
        <taxon>Eukaryota</taxon>
        <taxon>Fungi</taxon>
        <taxon>Fungi incertae sedis</taxon>
        <taxon>Microsporidia</taxon>
        <taxon>Nosematidae</taxon>
        <taxon>Vairimorpha</taxon>
    </lineage>
</organism>
<reference evidence="18 19" key="1">
    <citation type="journal article" date="2015" name="Environ. Microbiol.">
        <title>Genome analyses suggest the presence of polyploidy and recent human-driven expansions in eight global populations of the honeybee pathogen Nosema ceranae.</title>
        <authorList>
            <person name="Pelin A."/>
            <person name="Selman M."/>
            <person name="Aris-Brosou S."/>
            <person name="Farinelli L."/>
            <person name="Corradi N."/>
        </authorList>
    </citation>
    <scope>NUCLEOTIDE SEQUENCE [LARGE SCALE GENOMIC DNA]</scope>
    <source>
        <strain evidence="18 19">PA08 1199</strain>
    </source>
</reference>
<dbReference type="InterPro" id="IPR016197">
    <property type="entry name" value="Chromo-like_dom_sf"/>
</dbReference>
<evidence type="ECO:0000256" key="2">
    <source>
        <dbReference type="ARBA" id="ARBA00010107"/>
    </source>
</evidence>
<dbReference type="VEuPathDB" id="MicrosporidiaDB:AAJ76_900013714"/>
<dbReference type="RefSeq" id="XP_024331652.1">
    <property type="nucleotide sequence ID" value="XM_024476581.1"/>
</dbReference>
<evidence type="ECO:0000256" key="3">
    <source>
        <dbReference type="ARBA" id="ARBA00013184"/>
    </source>
</evidence>
<keyword evidence="5" id="KW-0479">Metal-binding</keyword>
<keyword evidence="10" id="KW-0805">Transcription regulation</keyword>
<protein>
    <recommendedName>
        <fullName evidence="3">histone acetyltransferase</fullName>
        <ecNumber evidence="3">2.3.1.48</ecNumber>
    </recommendedName>
</protein>
<dbReference type="GeneID" id="36321536"/>
<dbReference type="EC" id="2.3.1.48" evidence="3"/>
<proteinExistence type="inferred from homology"/>
<evidence type="ECO:0000256" key="11">
    <source>
        <dbReference type="ARBA" id="ARBA00023163"/>
    </source>
</evidence>
<evidence type="ECO:0000256" key="7">
    <source>
        <dbReference type="ARBA" id="ARBA00022771"/>
    </source>
</evidence>
<dbReference type="InterPro" id="IPR040706">
    <property type="entry name" value="Zf-MYST"/>
</dbReference>
<keyword evidence="6" id="KW-0227">DNA damage</keyword>
<dbReference type="GO" id="GO:0000724">
    <property type="term" value="P:double-strand break repair via homologous recombination"/>
    <property type="evidence" value="ECO:0007669"/>
    <property type="project" value="TreeGrafter"/>
</dbReference>
<dbReference type="VEuPathDB" id="MicrosporidiaDB:G9O61_00g005020"/>
<dbReference type="VEuPathDB" id="MicrosporidiaDB:NCER_100312"/>
<dbReference type="InterPro" id="IPR025995">
    <property type="entry name" value="Tudor-knot"/>
</dbReference>
<dbReference type="Pfam" id="PF17772">
    <property type="entry name" value="zf-MYST"/>
    <property type="match status" value="1"/>
</dbReference>
<dbReference type="PANTHER" id="PTHR10615:SF219">
    <property type="entry name" value="HISTONE ACETYLTRANSFERASE KAT5"/>
    <property type="match status" value="1"/>
</dbReference>
<keyword evidence="8" id="KW-0862">Zinc</keyword>
<dbReference type="Gene3D" id="3.30.60.60">
    <property type="entry name" value="N-acetyl transferase-like"/>
    <property type="match status" value="1"/>
</dbReference>
<evidence type="ECO:0000313" key="18">
    <source>
        <dbReference type="EMBL" id="KKO75910.1"/>
    </source>
</evidence>
<dbReference type="Gene3D" id="1.10.10.10">
    <property type="entry name" value="Winged helix-like DNA-binding domain superfamily/Winged helix DNA-binding domain"/>
    <property type="match status" value="1"/>
</dbReference>
<dbReference type="SMART" id="SM00298">
    <property type="entry name" value="CHROMO"/>
    <property type="match status" value="1"/>
</dbReference>
<dbReference type="Pfam" id="PF11717">
    <property type="entry name" value="Tudor-knot"/>
    <property type="match status" value="1"/>
</dbReference>
<dbReference type="EMBL" id="JPQZ01000009">
    <property type="protein sequence ID" value="KKO75910.1"/>
    <property type="molecule type" value="Genomic_DNA"/>
</dbReference>
<evidence type="ECO:0000256" key="4">
    <source>
        <dbReference type="ARBA" id="ARBA00022679"/>
    </source>
</evidence>
<evidence type="ECO:0000256" key="12">
    <source>
        <dbReference type="ARBA" id="ARBA00023204"/>
    </source>
</evidence>
<keyword evidence="11" id="KW-0804">Transcription</keyword>
<comment type="subcellular location">
    <subcellularLocation>
        <location evidence="1">Nucleus</location>
    </subcellularLocation>
</comment>
<dbReference type="GO" id="GO:0046972">
    <property type="term" value="F:histone H4K16 acetyltransferase activity"/>
    <property type="evidence" value="ECO:0007669"/>
    <property type="project" value="TreeGrafter"/>
</dbReference>
<dbReference type="OrthoDB" id="787137at2759"/>
<keyword evidence="4 18" id="KW-0808">Transferase</keyword>
<name>A0A0F9WH11_9MICR</name>
<dbReference type="Gene3D" id="2.30.30.140">
    <property type="match status" value="1"/>
</dbReference>
<feature type="domain" description="MYST-type HAT" evidence="17">
    <location>
        <begin position="103"/>
        <end position="369"/>
    </location>
</feature>
<dbReference type="SUPFAM" id="SSF54160">
    <property type="entry name" value="Chromo domain-like"/>
    <property type="match status" value="1"/>
</dbReference>
<comment type="caution">
    <text evidence="18">The sequence shown here is derived from an EMBL/GenBank/DDBJ whole genome shotgun (WGS) entry which is preliminary data.</text>
</comment>
<dbReference type="Pfam" id="PF01853">
    <property type="entry name" value="MOZ_SAS"/>
    <property type="match status" value="1"/>
</dbReference>
<gene>
    <name evidence="18" type="ORF">AAJ76_900013714</name>
</gene>
<keyword evidence="12" id="KW-0234">DNA repair</keyword>
<feature type="active site" description="Proton donor/acceptor" evidence="16">
    <location>
        <position position="279"/>
    </location>
</feature>
<dbReference type="PANTHER" id="PTHR10615">
    <property type="entry name" value="HISTONE ACETYLTRANSFERASE"/>
    <property type="match status" value="1"/>
</dbReference>
<evidence type="ECO:0000256" key="13">
    <source>
        <dbReference type="ARBA" id="ARBA00023242"/>
    </source>
</evidence>
<evidence type="ECO:0000256" key="8">
    <source>
        <dbReference type="ARBA" id="ARBA00022833"/>
    </source>
</evidence>
<evidence type="ECO:0000256" key="10">
    <source>
        <dbReference type="ARBA" id="ARBA00023015"/>
    </source>
</evidence>
<comment type="function">
    <text evidence="15">Catalytic component of the NuA4 histone acetyltransferase (HAT) complex which is involved in epigenetic transcriptional activation of selected genes principally by acetylation of nucleosomal histones H4, H3, H2B, H2A and H2A variant H2A.Z. Acetylates histone H4 to form H4K5ac, H4K8ac, H4K12ac and H4K16ac, histone H3 to form H3K14ac, and histone H2A to form H2AK4ac and H2AK7ac. The NuA4 complex is involved in the DNA damage response and is required for chromosome segregation. The NuA4 complex plays a direct role in repair of DNA double-strand breaks (DSBs) through homologous recombination. Recruitment to promoters depends on H3K4me. Also acetylates non-histone proteins. In addition to protein acetyltransferase, can use different acyl-CoA substrates, such as 2-hydroxyisobutanoyl-CoA (2-hydroxyisobutyryl-CoA) or (2E)-butenoyl-CoA (crotonyl-CoA), and is able to mediate protein 2-hydroxyisobutyrylation and crotonylation, respectively.</text>
</comment>
<dbReference type="SUPFAM" id="SSF55729">
    <property type="entry name" value="Acyl-CoA N-acyltransferases (Nat)"/>
    <property type="match status" value="1"/>
</dbReference>
<evidence type="ECO:0000256" key="15">
    <source>
        <dbReference type="ARBA" id="ARBA00045805"/>
    </source>
</evidence>
<dbReference type="AlphaFoldDB" id="A0A0F9WH11"/>
<dbReference type="GO" id="GO:0035267">
    <property type="term" value="C:NuA4 histone acetyltransferase complex"/>
    <property type="evidence" value="ECO:0007669"/>
    <property type="project" value="TreeGrafter"/>
</dbReference>
<keyword evidence="9" id="KW-0007">Acetylation</keyword>
<dbReference type="InterPro" id="IPR016181">
    <property type="entry name" value="Acyl_CoA_acyltransferase"/>
</dbReference>
<dbReference type="GO" id="GO:0006355">
    <property type="term" value="P:regulation of DNA-templated transcription"/>
    <property type="evidence" value="ECO:0007669"/>
    <property type="project" value="InterPro"/>
</dbReference>
<keyword evidence="13" id="KW-0539">Nucleus</keyword>
<dbReference type="FunFam" id="3.30.60.60:FF:000001">
    <property type="entry name" value="Histone acetyltransferase"/>
    <property type="match status" value="1"/>
</dbReference>
<dbReference type="InterPro" id="IPR036388">
    <property type="entry name" value="WH-like_DNA-bd_sf"/>
</dbReference>
<dbReference type="OMA" id="DSPEGNN"/>
<dbReference type="GO" id="GO:0005634">
    <property type="term" value="C:nucleus"/>
    <property type="evidence" value="ECO:0007669"/>
    <property type="project" value="UniProtKB-SubCell"/>
</dbReference>
<comment type="similarity">
    <text evidence="2">Belongs to the MYST (SAS/MOZ) family.</text>
</comment>
<keyword evidence="14" id="KW-0012">Acyltransferase</keyword>